<dbReference type="OrthoDB" id="10253409at2759"/>
<sequence length="618" mass="70356">MGANSSSINSVRIEKNPRTGNLGSLIKVFLSRTKELKISAECQNHLFIWQAHNALFIICCLLKVFISRMSEEELQLHFTYEEKAGPSSYGAECEDLIEELLCCLIQLIVEIPLLDITYSISLEAVTTLIVFLSCQLFHKEILRESIIHKYLMHGRCLAYTSRLVKTLLYNFIRQERSPPPGTHVFQQQTDGGGLLYGIASGVATGLWTVFTLGGVGSKASAQLEQCSPLASQSLLLLLVLANLTDTPDTPNPYRQAIMSFKNTQDNTAFSSSNPHAFQINFNSLYTALCEQQKSDQATLLLYMLLHQNSNVRTYVLARTDIENLVLPILEILYHVEERNSHHVYMALIILLILTEDDGFNRSIHEVILKNITWYAERVLTEISLGSLLILVVIRTIQYNMTRTRDKYLHTNCLAALANMSAQFRSLHQYAAQRIISLFSLLSKKHNKVLEQATQSLRGSLGSNDSPLPDYAQDLNVIEEVIRMMLEIINSCLANSLHHNPNLVYALLYKRDLFEQFRTHPSFQDIMQNIDLVISFFSSRLEQAGAELSVERVLEIIKQGAVALPKDRLRKFPELKFKYVEEEQPEEFFIPYVWSLVYNSAVALYWNPRDIQLFTMDSG</sequence>
<keyword evidence="6" id="KW-1185">Reference proteome</keyword>
<keyword evidence="3" id="KW-0519">Myristate</keyword>
<dbReference type="PANTHER" id="PTHR12895">
    <property type="entry name" value="DYMECLIN"/>
    <property type="match status" value="1"/>
</dbReference>
<dbReference type="Ensembl" id="ENSMCST00000012490.1">
    <property type="protein sequence ID" value="ENSMCSP00000012177.1"/>
    <property type="gene ID" value="ENSMCSG00000008585.1"/>
</dbReference>
<evidence type="ECO:0000313" key="6">
    <source>
        <dbReference type="Proteomes" id="UP000694560"/>
    </source>
</evidence>
<dbReference type="Proteomes" id="UP000694560">
    <property type="component" value="Unplaced"/>
</dbReference>
<dbReference type="Pfam" id="PF09742">
    <property type="entry name" value="Dymeclin"/>
    <property type="match status" value="1"/>
</dbReference>
<keyword evidence="4" id="KW-0449">Lipoprotein</keyword>
<reference evidence="5" key="1">
    <citation type="submission" date="2025-08" db="UniProtKB">
        <authorList>
            <consortium name="Ensembl"/>
        </authorList>
    </citation>
    <scope>IDENTIFICATION</scope>
</reference>
<protein>
    <recommendedName>
        <fullName evidence="2">Dymeclin</fullName>
    </recommendedName>
</protein>
<name>A0A8C5TTB5_9PASS</name>
<dbReference type="PANTHER" id="PTHR12895:SF9">
    <property type="entry name" value="DYMECLIN"/>
    <property type="match status" value="1"/>
</dbReference>
<proteinExistence type="inferred from homology"/>
<accession>A0A8C5TTB5</accession>
<evidence type="ECO:0000256" key="4">
    <source>
        <dbReference type="ARBA" id="ARBA00023288"/>
    </source>
</evidence>
<comment type="similarity">
    <text evidence="1">Belongs to the dymeclin family.</text>
</comment>
<dbReference type="InterPro" id="IPR019142">
    <property type="entry name" value="Dymeclin"/>
</dbReference>
<dbReference type="GO" id="GO:0005794">
    <property type="term" value="C:Golgi apparatus"/>
    <property type="evidence" value="ECO:0007669"/>
    <property type="project" value="TreeGrafter"/>
</dbReference>
<evidence type="ECO:0000313" key="5">
    <source>
        <dbReference type="Ensembl" id="ENSMCSP00000012177.1"/>
    </source>
</evidence>
<evidence type="ECO:0000256" key="3">
    <source>
        <dbReference type="ARBA" id="ARBA00022707"/>
    </source>
</evidence>
<evidence type="ECO:0000256" key="1">
    <source>
        <dbReference type="ARBA" id="ARBA00010603"/>
    </source>
</evidence>
<organism evidence="5 6">
    <name type="scientific">Malurus cyaneus samueli</name>
    <dbReference type="NCBI Taxonomy" id="2593467"/>
    <lineage>
        <taxon>Eukaryota</taxon>
        <taxon>Metazoa</taxon>
        <taxon>Chordata</taxon>
        <taxon>Craniata</taxon>
        <taxon>Vertebrata</taxon>
        <taxon>Euteleostomi</taxon>
        <taxon>Archelosauria</taxon>
        <taxon>Archosauria</taxon>
        <taxon>Dinosauria</taxon>
        <taxon>Saurischia</taxon>
        <taxon>Theropoda</taxon>
        <taxon>Coelurosauria</taxon>
        <taxon>Aves</taxon>
        <taxon>Neognathae</taxon>
        <taxon>Neoaves</taxon>
        <taxon>Telluraves</taxon>
        <taxon>Australaves</taxon>
        <taxon>Passeriformes</taxon>
        <taxon>Meliphagoidea</taxon>
        <taxon>Maluridae</taxon>
        <taxon>Malurus</taxon>
    </lineage>
</organism>
<evidence type="ECO:0000256" key="2">
    <source>
        <dbReference type="ARBA" id="ARBA00015736"/>
    </source>
</evidence>
<dbReference type="GO" id="GO:0007030">
    <property type="term" value="P:Golgi organization"/>
    <property type="evidence" value="ECO:0007669"/>
    <property type="project" value="TreeGrafter"/>
</dbReference>
<reference evidence="5" key="2">
    <citation type="submission" date="2025-09" db="UniProtKB">
        <authorList>
            <consortium name="Ensembl"/>
        </authorList>
    </citation>
    <scope>IDENTIFICATION</scope>
</reference>
<dbReference type="AlphaFoldDB" id="A0A8C5TTB5"/>